<dbReference type="EMBL" id="CP013355">
    <property type="protein sequence ID" value="AMC11252.1"/>
    <property type="molecule type" value="Genomic_DNA"/>
</dbReference>
<evidence type="ECO:0000313" key="2">
    <source>
        <dbReference type="Proteomes" id="UP000059672"/>
    </source>
</evidence>
<dbReference type="OrthoDB" id="9804519at2"/>
<dbReference type="InterPro" id="IPR019240">
    <property type="entry name" value="DUF2196"/>
</dbReference>
<organism evidence="1 2">
    <name type="scientific">Lutibacter profundi</name>
    <dbReference type="NCBI Taxonomy" id="1622118"/>
    <lineage>
        <taxon>Bacteria</taxon>
        <taxon>Pseudomonadati</taxon>
        <taxon>Bacteroidota</taxon>
        <taxon>Flavobacteriia</taxon>
        <taxon>Flavobacteriales</taxon>
        <taxon>Flavobacteriaceae</taxon>
        <taxon>Lutibacter</taxon>
    </lineage>
</organism>
<reference evidence="1 2" key="2">
    <citation type="journal article" date="2016" name="Int. J. Syst. Evol. Microbiol.">
        <title>Lutibacter profundi sp. nov., isolated from a deep-sea hydrothermal system on the Arctic Mid-Ocean Ridge and emended description of the genus Lutibacter.</title>
        <authorList>
            <person name="Le Moine Bauer S."/>
            <person name="Roalkvam I."/>
            <person name="Steen I.H."/>
            <person name="Dahle H."/>
        </authorList>
    </citation>
    <scope>NUCLEOTIDE SEQUENCE [LARGE SCALE GENOMIC DNA]</scope>
    <source>
        <strain evidence="1 2">LP1</strain>
    </source>
</reference>
<dbReference type="PANTHER" id="PTHR40069:SF1">
    <property type="entry name" value="YWBE PROTEIN"/>
    <property type="match status" value="1"/>
</dbReference>
<name>A0A0X8G707_9FLAO</name>
<dbReference type="RefSeq" id="WP_068208600.1">
    <property type="nucleotide sequence ID" value="NZ_CP013355.1"/>
</dbReference>
<sequence>METKKLTGNIRKNIQIGATVEIVQKHHQKTGELTKGIVKRILTNSTNHPHGIKVQLETGEVGRVKNVLL</sequence>
<dbReference type="NCBIfam" id="TIGR03833">
    <property type="entry name" value="YwbE family protein"/>
    <property type="match status" value="1"/>
</dbReference>
<reference evidence="2" key="1">
    <citation type="submission" date="2015-12" db="EMBL/GenBank/DDBJ databases">
        <title>Complete genome sequence of Lutibacter profundus strain LP1.</title>
        <authorList>
            <person name="Wissuwa J."/>
            <person name="Le Moine Bauer S."/>
            <person name="Stokke R."/>
            <person name="Dahle H."/>
            <person name="Steen I.H."/>
        </authorList>
    </citation>
    <scope>NUCLEOTIDE SEQUENCE [LARGE SCALE GENOMIC DNA]</scope>
    <source>
        <strain evidence="2">LP1</strain>
    </source>
</reference>
<dbReference type="Proteomes" id="UP000059672">
    <property type="component" value="Chromosome"/>
</dbReference>
<evidence type="ECO:0008006" key="3">
    <source>
        <dbReference type="Google" id="ProtNLM"/>
    </source>
</evidence>
<dbReference type="PANTHER" id="PTHR40069">
    <property type="entry name" value="YWBE PROTEIN"/>
    <property type="match status" value="1"/>
</dbReference>
<dbReference type="PATRIC" id="fig|1622118.3.peg.1713"/>
<evidence type="ECO:0000313" key="1">
    <source>
        <dbReference type="EMBL" id="AMC11252.1"/>
    </source>
</evidence>
<accession>A0A0X8G707</accession>
<dbReference type="AlphaFoldDB" id="A0A0X8G707"/>
<keyword evidence="2" id="KW-1185">Reference proteome</keyword>
<dbReference type="Pfam" id="PF09962">
    <property type="entry name" value="DUF2196"/>
    <property type="match status" value="1"/>
</dbReference>
<dbReference type="KEGG" id="lut:Lupro_08285"/>
<protein>
    <recommendedName>
        <fullName evidence="3">YwbE family protein</fullName>
    </recommendedName>
</protein>
<dbReference type="STRING" id="1622118.Lupro_08285"/>
<gene>
    <name evidence="1" type="ORF">Lupro_08285</name>
</gene>
<proteinExistence type="predicted"/>